<keyword evidence="1 3" id="KW-0175">Coiled coil</keyword>
<feature type="transmembrane region" description="Helical" evidence="5">
    <location>
        <begin position="217"/>
        <end position="239"/>
    </location>
</feature>
<sequence>MFLVKKIVRRALLLCRFSNHPDEHVYSTYDETFASESISSKDTHSHSSSSDGGISSGRESWMSSQTNVYDQICYDAIQTTTENNLTAKYEDRSPPYTPSHLSDDAATEHYYYRLPTPSSINEIISSKSSRSQQTNSKKELHKELAHRQKMGQLLPKKPELLNVFKHRREEEKKREEERSHEQTKLEQILARQRQKLEEIKGKTNKKKKIRAQIFSKLNYALSMQVNISISILNVLLLLFSSSCSGMMMRNPMYEAHPCDTCREIGEKFIEGYRKTAGSNFGGGNTDWEEKKLKGYAKSETRFIEIMEIACSKSESQCSTFLEKYEDLIEEWYRTSLLETIDTFTKWLCIDTAKVCCPQGTFGKNCRRCHHGDNGLLCSGNGLCDGDGKRSGNGRCLCNTKYSGTNCSNCQSGYTKSVDANNQIVCTDIDECRTNFFFPPCGFYKCNNTDGRFECYGEPFYLQSSKMSLIIVLFITTSILMYKDMQNLALLTCILTAVLVFAFSRNIL</sequence>
<name>A0A814CIB5_ADIRI</name>
<proteinExistence type="predicted"/>
<feature type="compositionally biased region" description="Low complexity" evidence="4">
    <location>
        <begin position="125"/>
        <end position="135"/>
    </location>
</feature>
<evidence type="ECO:0000259" key="6">
    <source>
        <dbReference type="PROSITE" id="PS00022"/>
    </source>
</evidence>
<evidence type="ECO:0000256" key="2">
    <source>
        <dbReference type="ARBA" id="ARBA00023157"/>
    </source>
</evidence>
<evidence type="ECO:0000313" key="7">
    <source>
        <dbReference type="EMBL" id="CAF0943738.1"/>
    </source>
</evidence>
<dbReference type="GO" id="GO:0005509">
    <property type="term" value="F:calcium ion binding"/>
    <property type="evidence" value="ECO:0007669"/>
    <property type="project" value="InterPro"/>
</dbReference>
<evidence type="ECO:0000256" key="5">
    <source>
        <dbReference type="SAM" id="Phobius"/>
    </source>
</evidence>
<keyword evidence="5" id="KW-1133">Transmembrane helix</keyword>
<protein>
    <recommendedName>
        <fullName evidence="6">EGF-like domain-containing protein</fullName>
    </recommendedName>
</protein>
<dbReference type="PANTHER" id="PTHR16768:SF5">
    <property type="entry name" value="FI14214P"/>
    <property type="match status" value="1"/>
</dbReference>
<dbReference type="AlphaFoldDB" id="A0A814CIB5"/>
<feature type="domain" description="EGF-like" evidence="6">
    <location>
        <begin position="395"/>
        <end position="406"/>
    </location>
</feature>
<evidence type="ECO:0000256" key="4">
    <source>
        <dbReference type="SAM" id="MobiDB-lite"/>
    </source>
</evidence>
<dbReference type="PANTHER" id="PTHR16768">
    <property type="entry name" value="DOWN REGULATED IN RENAL CARCINOMA 1/TU3A"/>
    <property type="match status" value="1"/>
</dbReference>
<dbReference type="PROSITE" id="PS00022">
    <property type="entry name" value="EGF_1"/>
    <property type="match status" value="1"/>
</dbReference>
<feature type="coiled-coil region" evidence="3">
    <location>
        <begin position="166"/>
        <end position="202"/>
    </location>
</feature>
<keyword evidence="2" id="KW-1015">Disulfide bond</keyword>
<keyword evidence="5" id="KW-0472">Membrane</keyword>
<dbReference type="InterPro" id="IPR009533">
    <property type="entry name" value="FAM107"/>
</dbReference>
<dbReference type="Proteomes" id="UP000663852">
    <property type="component" value="Unassembled WGS sequence"/>
</dbReference>
<feature type="transmembrane region" description="Helical" evidence="5">
    <location>
        <begin position="459"/>
        <end position="480"/>
    </location>
</feature>
<dbReference type="InterPro" id="IPR018097">
    <property type="entry name" value="EGF_Ca-bd_CS"/>
</dbReference>
<dbReference type="OrthoDB" id="19903at2759"/>
<keyword evidence="5" id="KW-0812">Transmembrane</keyword>
<dbReference type="InterPro" id="IPR000742">
    <property type="entry name" value="EGF"/>
</dbReference>
<evidence type="ECO:0000256" key="3">
    <source>
        <dbReference type="SAM" id="Coils"/>
    </source>
</evidence>
<feature type="region of interest" description="Disordered" evidence="4">
    <location>
        <begin position="125"/>
        <end position="158"/>
    </location>
</feature>
<gene>
    <name evidence="7" type="ORF">EDS130_LOCUS11962</name>
</gene>
<feature type="compositionally biased region" description="Low complexity" evidence="4">
    <location>
        <begin position="46"/>
        <end position="59"/>
    </location>
</feature>
<organism evidence="7 8">
    <name type="scientific">Adineta ricciae</name>
    <name type="common">Rotifer</name>
    <dbReference type="NCBI Taxonomy" id="249248"/>
    <lineage>
        <taxon>Eukaryota</taxon>
        <taxon>Metazoa</taxon>
        <taxon>Spiralia</taxon>
        <taxon>Gnathifera</taxon>
        <taxon>Rotifera</taxon>
        <taxon>Eurotatoria</taxon>
        <taxon>Bdelloidea</taxon>
        <taxon>Adinetida</taxon>
        <taxon>Adinetidae</taxon>
        <taxon>Adineta</taxon>
    </lineage>
</organism>
<evidence type="ECO:0000256" key="1">
    <source>
        <dbReference type="ARBA" id="ARBA00023054"/>
    </source>
</evidence>
<dbReference type="EMBL" id="CAJNOJ010000044">
    <property type="protein sequence ID" value="CAF0943738.1"/>
    <property type="molecule type" value="Genomic_DNA"/>
</dbReference>
<accession>A0A814CIB5</accession>
<evidence type="ECO:0000313" key="8">
    <source>
        <dbReference type="Proteomes" id="UP000663852"/>
    </source>
</evidence>
<feature type="transmembrane region" description="Helical" evidence="5">
    <location>
        <begin position="487"/>
        <end position="506"/>
    </location>
</feature>
<reference evidence="7" key="1">
    <citation type="submission" date="2021-02" db="EMBL/GenBank/DDBJ databases">
        <authorList>
            <person name="Nowell W R."/>
        </authorList>
    </citation>
    <scope>NUCLEOTIDE SEQUENCE</scope>
</reference>
<dbReference type="PROSITE" id="PS01187">
    <property type="entry name" value="EGF_CA"/>
    <property type="match status" value="1"/>
</dbReference>
<feature type="compositionally biased region" description="Basic and acidic residues" evidence="4">
    <location>
        <begin position="136"/>
        <end position="146"/>
    </location>
</feature>
<dbReference type="Pfam" id="PF06625">
    <property type="entry name" value="DUF1151"/>
    <property type="match status" value="1"/>
</dbReference>
<feature type="region of interest" description="Disordered" evidence="4">
    <location>
        <begin position="38"/>
        <end position="59"/>
    </location>
</feature>
<comment type="caution">
    <text evidence="7">The sequence shown here is derived from an EMBL/GenBank/DDBJ whole genome shotgun (WGS) entry which is preliminary data.</text>
</comment>